<gene>
    <name evidence="2" type="ORF">LY79DRAFT_131437</name>
</gene>
<dbReference type="GeneID" id="85435098"/>
<reference evidence="2" key="1">
    <citation type="submission" date="2021-06" db="EMBL/GenBank/DDBJ databases">
        <title>Comparative genomics, transcriptomics and evolutionary studies reveal genomic signatures of adaptation to plant cell wall in hemibiotrophic fungi.</title>
        <authorList>
            <consortium name="DOE Joint Genome Institute"/>
            <person name="Baroncelli R."/>
            <person name="Diaz J.F."/>
            <person name="Benocci T."/>
            <person name="Peng M."/>
            <person name="Battaglia E."/>
            <person name="Haridas S."/>
            <person name="Andreopoulos W."/>
            <person name="Labutti K."/>
            <person name="Pangilinan J."/>
            <person name="Floch G.L."/>
            <person name="Makela M.R."/>
            <person name="Henrissat B."/>
            <person name="Grigoriev I.V."/>
            <person name="Crouch J.A."/>
            <person name="De Vries R.P."/>
            <person name="Sukno S.A."/>
            <person name="Thon M.R."/>
        </authorList>
    </citation>
    <scope>NUCLEOTIDE SEQUENCE</scope>
    <source>
        <strain evidence="2">CBS 125086</strain>
    </source>
</reference>
<feature type="region of interest" description="Disordered" evidence="1">
    <location>
        <begin position="1"/>
        <end position="28"/>
    </location>
</feature>
<name>A0AAD8Q2X6_9PEZI</name>
<comment type="caution">
    <text evidence="2">The sequence shown here is derived from an EMBL/GenBank/DDBJ whole genome shotgun (WGS) entry which is preliminary data.</text>
</comment>
<proteinExistence type="predicted"/>
<keyword evidence="3" id="KW-1185">Reference proteome</keyword>
<dbReference type="AlphaFoldDB" id="A0AAD8Q2X6"/>
<evidence type="ECO:0000313" key="3">
    <source>
        <dbReference type="Proteomes" id="UP001230504"/>
    </source>
</evidence>
<sequence>MFRPKSTYTRRTASPAHNQALRDSDRQGPLISTTRLATSCRQSAGGIDCDTRLGKQGASHGFGSIKIMAHELRRTCFWYLWQGHQPTTYALLGPLTPFIQWPEVQVSFLSQILDCSPTSLPRFEIAIRKGIVDPMLDARWTESRGRDGPPRGVPGRGLM</sequence>
<feature type="compositionally biased region" description="Polar residues" evidence="1">
    <location>
        <begin position="1"/>
        <end position="17"/>
    </location>
</feature>
<accession>A0AAD8Q2X6</accession>
<evidence type="ECO:0000313" key="2">
    <source>
        <dbReference type="EMBL" id="KAK1594523.1"/>
    </source>
</evidence>
<feature type="region of interest" description="Disordered" evidence="1">
    <location>
        <begin position="140"/>
        <end position="159"/>
    </location>
</feature>
<organism evidence="2 3">
    <name type="scientific">Colletotrichum navitas</name>
    <dbReference type="NCBI Taxonomy" id="681940"/>
    <lineage>
        <taxon>Eukaryota</taxon>
        <taxon>Fungi</taxon>
        <taxon>Dikarya</taxon>
        <taxon>Ascomycota</taxon>
        <taxon>Pezizomycotina</taxon>
        <taxon>Sordariomycetes</taxon>
        <taxon>Hypocreomycetidae</taxon>
        <taxon>Glomerellales</taxon>
        <taxon>Glomerellaceae</taxon>
        <taxon>Colletotrichum</taxon>
        <taxon>Colletotrichum graminicola species complex</taxon>
    </lineage>
</organism>
<dbReference type="Proteomes" id="UP001230504">
    <property type="component" value="Unassembled WGS sequence"/>
</dbReference>
<feature type="compositionally biased region" description="Basic and acidic residues" evidence="1">
    <location>
        <begin position="140"/>
        <end position="149"/>
    </location>
</feature>
<dbReference type="RefSeq" id="XP_060415685.1">
    <property type="nucleotide sequence ID" value="XM_060550858.1"/>
</dbReference>
<dbReference type="EMBL" id="JAHLJV010000019">
    <property type="protein sequence ID" value="KAK1594523.1"/>
    <property type="molecule type" value="Genomic_DNA"/>
</dbReference>
<evidence type="ECO:0000256" key="1">
    <source>
        <dbReference type="SAM" id="MobiDB-lite"/>
    </source>
</evidence>
<protein>
    <submittedName>
        <fullName evidence="2">Uncharacterized protein</fullName>
    </submittedName>
</protein>